<dbReference type="EMBL" id="JAUCMV010000003">
    <property type="protein sequence ID" value="KAK0409747.1"/>
    <property type="molecule type" value="Genomic_DNA"/>
</dbReference>
<dbReference type="SUPFAM" id="SSF56059">
    <property type="entry name" value="Glutathione synthetase ATP-binding domain-like"/>
    <property type="match status" value="1"/>
</dbReference>
<accession>A0AA39HPM5</accession>
<dbReference type="Proteomes" id="UP001175271">
    <property type="component" value="Unassembled WGS sequence"/>
</dbReference>
<evidence type="ECO:0008006" key="3">
    <source>
        <dbReference type="Google" id="ProtNLM"/>
    </source>
</evidence>
<evidence type="ECO:0000313" key="2">
    <source>
        <dbReference type="Proteomes" id="UP001175271"/>
    </source>
</evidence>
<dbReference type="Gene3D" id="3.30.470.20">
    <property type="entry name" value="ATP-grasp fold, B domain"/>
    <property type="match status" value="1"/>
</dbReference>
<protein>
    <recommendedName>
        <fullName evidence="3">ATP-grasp domain-containing protein</fullName>
    </recommendedName>
</protein>
<organism evidence="1 2">
    <name type="scientific">Steinernema hermaphroditum</name>
    <dbReference type="NCBI Taxonomy" id="289476"/>
    <lineage>
        <taxon>Eukaryota</taxon>
        <taxon>Metazoa</taxon>
        <taxon>Ecdysozoa</taxon>
        <taxon>Nematoda</taxon>
        <taxon>Chromadorea</taxon>
        <taxon>Rhabditida</taxon>
        <taxon>Tylenchina</taxon>
        <taxon>Panagrolaimomorpha</taxon>
        <taxon>Strongyloidoidea</taxon>
        <taxon>Steinernematidae</taxon>
        <taxon>Steinernema</taxon>
    </lineage>
</organism>
<dbReference type="AlphaFoldDB" id="A0AA39HPM5"/>
<proteinExistence type="predicted"/>
<reference evidence="1" key="1">
    <citation type="submission" date="2023-06" db="EMBL/GenBank/DDBJ databases">
        <title>Genomic analysis of the entomopathogenic nematode Steinernema hermaphroditum.</title>
        <authorList>
            <person name="Schwarz E.M."/>
            <person name="Heppert J.K."/>
            <person name="Baniya A."/>
            <person name="Schwartz H.T."/>
            <person name="Tan C.-H."/>
            <person name="Antoshechkin I."/>
            <person name="Sternberg P.W."/>
            <person name="Goodrich-Blair H."/>
            <person name="Dillman A.R."/>
        </authorList>
    </citation>
    <scope>NUCLEOTIDE SEQUENCE</scope>
    <source>
        <strain evidence="1">PS9179</strain>
        <tissue evidence="1">Whole animal</tissue>
    </source>
</reference>
<name>A0AA39HPM5_9BILA</name>
<sequence length="372" mass="42287">MLTTGQVALFKKWSAEKRLISIIVRTKTSFFLELEDFHKPRDVALVAFVSKKTLITDGALACFDLILFFDPSRNTYANVHNFDEVRIPDLEQLGNELKEVVDLGKLQLIYGNESAAAPVCNLRQLLGLKGPYLSDISHIRNKNLVKEIALKNGIPTAKSVTLDFANLDLEIPTLLSKIEQTLGGYPIFKRPTSLAGCQGAEKIPSRRSLKQWLSRALRDGDKQIFCVQGFQKTPKSDDYLLVELAHRPAGSRTNSVCYKSCGISQETALLMSHIDPTYRPRADPYWKRPTELALWFPQRKGVFAEYTPLPEKENVKSEMETKWLKPLGTILEQPKDINKHLLILTLRCEDRHQLLKDAKWISDNWRPSLKAN</sequence>
<gene>
    <name evidence="1" type="ORF">QR680_004730</name>
</gene>
<keyword evidence="2" id="KW-1185">Reference proteome</keyword>
<evidence type="ECO:0000313" key="1">
    <source>
        <dbReference type="EMBL" id="KAK0409747.1"/>
    </source>
</evidence>
<comment type="caution">
    <text evidence="1">The sequence shown here is derived from an EMBL/GenBank/DDBJ whole genome shotgun (WGS) entry which is preliminary data.</text>
</comment>